<protein>
    <submittedName>
        <fullName evidence="1">Uncharacterized protein</fullName>
    </submittedName>
</protein>
<accession>A0ACC2HTP3</accession>
<sequence length="391" mass="40430">MPARASLIVQSYIPFPYAKRPNQQSGDKTVYKPNANPNANAALMQQNFRLSTRCFQSSFRRPPQLSRPIRCLVANRSIIQSNTHRASVVSIVLANDTLAAQLPQASVVIAARGDEVGRVGAERAVPDPALVAMKGSLKGEGGGVAFSGRGERVAGLHVVWGGQVDGPDAAGVVGGAGGEVTNVGGEQDARDISMLGRYNASCCTYGVVPGAHHAAVAGNGDTGDRYVVLWDQLVAALVLAEVPDAHIAAAVAADQLALVGVDDDVVDGDAVGIVALDIATAGVPNLDRAVLARGDQPLGLAVEGDACDVAGVAIEGQDRVGVGRLDVVKLHRVVTSSGEVPFVGRDAEAIDLRVGVWDRAGANAREGLPEAGRGQSGVCRGRVRADRIVWS</sequence>
<reference evidence="1" key="1">
    <citation type="submission" date="2022-11" db="EMBL/GenBank/DDBJ databases">
        <title>Genome Sequence of Boeremia exigua.</title>
        <authorList>
            <person name="Buettner E."/>
        </authorList>
    </citation>
    <scope>NUCLEOTIDE SEQUENCE</scope>
    <source>
        <strain evidence="1">CU02</strain>
    </source>
</reference>
<evidence type="ECO:0000313" key="1">
    <source>
        <dbReference type="EMBL" id="KAJ8106163.1"/>
    </source>
</evidence>
<dbReference type="Proteomes" id="UP001153331">
    <property type="component" value="Unassembled WGS sequence"/>
</dbReference>
<dbReference type="EMBL" id="JAPHNI010001252">
    <property type="protein sequence ID" value="KAJ8106163.1"/>
    <property type="molecule type" value="Genomic_DNA"/>
</dbReference>
<name>A0ACC2HTP3_9PLEO</name>
<proteinExistence type="predicted"/>
<keyword evidence="2" id="KW-1185">Reference proteome</keyword>
<organism evidence="1 2">
    <name type="scientific">Boeremia exigua</name>
    <dbReference type="NCBI Taxonomy" id="749465"/>
    <lineage>
        <taxon>Eukaryota</taxon>
        <taxon>Fungi</taxon>
        <taxon>Dikarya</taxon>
        <taxon>Ascomycota</taxon>
        <taxon>Pezizomycotina</taxon>
        <taxon>Dothideomycetes</taxon>
        <taxon>Pleosporomycetidae</taxon>
        <taxon>Pleosporales</taxon>
        <taxon>Pleosporineae</taxon>
        <taxon>Didymellaceae</taxon>
        <taxon>Boeremia</taxon>
    </lineage>
</organism>
<evidence type="ECO:0000313" key="2">
    <source>
        <dbReference type="Proteomes" id="UP001153331"/>
    </source>
</evidence>
<gene>
    <name evidence="1" type="ORF">OPT61_g9722</name>
</gene>
<comment type="caution">
    <text evidence="1">The sequence shown here is derived from an EMBL/GenBank/DDBJ whole genome shotgun (WGS) entry which is preliminary data.</text>
</comment>